<evidence type="ECO:0000256" key="1">
    <source>
        <dbReference type="SAM" id="MobiDB-lite"/>
    </source>
</evidence>
<gene>
    <name evidence="2" type="ORF">BVC80_9097g206</name>
</gene>
<sequence>MNSLQRSSISFRRQGSSGLIWNDQRQVLELKTSSPPNSPIGVENFRDKEDVSPHASSSSGGSNPTSPPSSARTQRCALSAVFGKCIGSPTTT</sequence>
<evidence type="ECO:0000313" key="3">
    <source>
        <dbReference type="Proteomes" id="UP000195402"/>
    </source>
</evidence>
<dbReference type="Pfam" id="PF15697">
    <property type="entry name" value="DUF4666"/>
    <property type="match status" value="1"/>
</dbReference>
<dbReference type="Proteomes" id="UP000195402">
    <property type="component" value="Unassembled WGS sequence"/>
</dbReference>
<dbReference type="PANTHER" id="PTHR33730">
    <property type="entry name" value="OS05G0542732 PROTEIN-RELATED"/>
    <property type="match status" value="1"/>
</dbReference>
<dbReference type="InterPro" id="IPR031421">
    <property type="entry name" value="DUF4666"/>
</dbReference>
<dbReference type="EMBL" id="MVGT01002224">
    <property type="protein sequence ID" value="OVA09109.1"/>
    <property type="molecule type" value="Genomic_DNA"/>
</dbReference>
<comment type="caution">
    <text evidence="2">The sequence shown here is derived from an EMBL/GenBank/DDBJ whole genome shotgun (WGS) entry which is preliminary data.</text>
</comment>
<protein>
    <submittedName>
        <fullName evidence="2">Uncharacterized protein</fullName>
    </submittedName>
</protein>
<keyword evidence="3" id="KW-1185">Reference proteome</keyword>
<dbReference type="InParanoid" id="A0A200QF63"/>
<dbReference type="OMA" id="ICGLCIS"/>
<proteinExistence type="predicted"/>
<feature type="region of interest" description="Disordered" evidence="1">
    <location>
        <begin position="30"/>
        <end position="73"/>
    </location>
</feature>
<accession>A0A200QF63</accession>
<dbReference type="AlphaFoldDB" id="A0A200QF63"/>
<organism evidence="2 3">
    <name type="scientific">Macleaya cordata</name>
    <name type="common">Five-seeded plume-poppy</name>
    <name type="synonym">Bocconia cordata</name>
    <dbReference type="NCBI Taxonomy" id="56857"/>
    <lineage>
        <taxon>Eukaryota</taxon>
        <taxon>Viridiplantae</taxon>
        <taxon>Streptophyta</taxon>
        <taxon>Embryophyta</taxon>
        <taxon>Tracheophyta</taxon>
        <taxon>Spermatophyta</taxon>
        <taxon>Magnoliopsida</taxon>
        <taxon>Ranunculales</taxon>
        <taxon>Papaveraceae</taxon>
        <taxon>Papaveroideae</taxon>
        <taxon>Macleaya</taxon>
    </lineage>
</organism>
<reference evidence="2 3" key="1">
    <citation type="journal article" date="2017" name="Mol. Plant">
        <title>The Genome of Medicinal Plant Macleaya cordata Provides New Insights into Benzylisoquinoline Alkaloids Metabolism.</title>
        <authorList>
            <person name="Liu X."/>
            <person name="Liu Y."/>
            <person name="Huang P."/>
            <person name="Ma Y."/>
            <person name="Qing Z."/>
            <person name="Tang Q."/>
            <person name="Cao H."/>
            <person name="Cheng P."/>
            <person name="Zheng Y."/>
            <person name="Yuan Z."/>
            <person name="Zhou Y."/>
            <person name="Liu J."/>
            <person name="Tang Z."/>
            <person name="Zhuo Y."/>
            <person name="Zhang Y."/>
            <person name="Yu L."/>
            <person name="Huang J."/>
            <person name="Yang P."/>
            <person name="Peng Q."/>
            <person name="Zhang J."/>
            <person name="Jiang W."/>
            <person name="Zhang Z."/>
            <person name="Lin K."/>
            <person name="Ro D.K."/>
            <person name="Chen X."/>
            <person name="Xiong X."/>
            <person name="Shang Y."/>
            <person name="Huang S."/>
            <person name="Zeng J."/>
        </authorList>
    </citation>
    <scope>NUCLEOTIDE SEQUENCE [LARGE SCALE GENOMIC DNA]</scope>
    <source>
        <strain evidence="3">cv. BLH2017</strain>
        <tissue evidence="2">Root</tissue>
    </source>
</reference>
<dbReference type="OrthoDB" id="1652626at2759"/>
<dbReference type="PANTHER" id="PTHR33730:SF36">
    <property type="entry name" value="PLANT_PROTEIN"/>
    <property type="match status" value="1"/>
</dbReference>
<evidence type="ECO:0000313" key="2">
    <source>
        <dbReference type="EMBL" id="OVA09109.1"/>
    </source>
</evidence>
<feature type="compositionally biased region" description="Low complexity" evidence="1">
    <location>
        <begin position="53"/>
        <end position="70"/>
    </location>
</feature>
<name>A0A200QF63_MACCD</name>